<dbReference type="Proteomes" id="UP000727407">
    <property type="component" value="Unassembled WGS sequence"/>
</dbReference>
<gene>
    <name evidence="2" type="primary">tmem252</name>
    <name evidence="2" type="ORF">DAT39_004066</name>
</gene>
<evidence type="ECO:0000256" key="1">
    <source>
        <dbReference type="SAM" id="Phobius"/>
    </source>
</evidence>
<feature type="non-terminal residue" evidence="2">
    <location>
        <position position="91"/>
    </location>
</feature>
<comment type="caution">
    <text evidence="2">The sequence shown here is derived from an EMBL/GenBank/DDBJ whole genome shotgun (WGS) entry which is preliminary data.</text>
</comment>
<dbReference type="AlphaFoldDB" id="A0A8J4TY52"/>
<feature type="transmembrane region" description="Helical" evidence="1">
    <location>
        <begin position="45"/>
        <end position="64"/>
    </location>
</feature>
<dbReference type="OrthoDB" id="9896070at2759"/>
<sequence>MNTRKRLLSAARLILPTIGLSLICAGAYMKSIQSHHLQLLREVITYIFIILGFILVAIGVLWSLGHGMKNVLLKYSVRRCRDADFQISAVD</sequence>
<reference evidence="2" key="1">
    <citation type="submission" date="2020-07" db="EMBL/GenBank/DDBJ databases">
        <title>Clarias magur genome sequencing, assembly and annotation.</title>
        <authorList>
            <person name="Kushwaha B."/>
            <person name="Kumar R."/>
            <person name="Das P."/>
            <person name="Joshi C.G."/>
            <person name="Kumar D."/>
            <person name="Nagpure N.S."/>
            <person name="Pandey M."/>
            <person name="Agarwal S."/>
            <person name="Srivastava S."/>
            <person name="Singh M."/>
            <person name="Sahoo L."/>
            <person name="Jayasankar P."/>
            <person name="Meher P.K."/>
            <person name="Koringa P.G."/>
            <person name="Iquebal M.A."/>
            <person name="Das S.P."/>
            <person name="Bit A."/>
            <person name="Patnaik S."/>
            <person name="Patel N."/>
            <person name="Shah T.M."/>
            <person name="Hinsu A."/>
            <person name="Jena J.K."/>
        </authorList>
    </citation>
    <scope>NUCLEOTIDE SEQUENCE</scope>
    <source>
        <strain evidence="2">CIFAMagur01</strain>
        <tissue evidence="2">Testis</tissue>
    </source>
</reference>
<organism evidence="2 3">
    <name type="scientific">Clarias magur</name>
    <name type="common">Asian catfish</name>
    <name type="synonym">Macropteronotus magur</name>
    <dbReference type="NCBI Taxonomy" id="1594786"/>
    <lineage>
        <taxon>Eukaryota</taxon>
        <taxon>Metazoa</taxon>
        <taxon>Chordata</taxon>
        <taxon>Craniata</taxon>
        <taxon>Vertebrata</taxon>
        <taxon>Euteleostomi</taxon>
        <taxon>Actinopterygii</taxon>
        <taxon>Neopterygii</taxon>
        <taxon>Teleostei</taxon>
        <taxon>Ostariophysi</taxon>
        <taxon>Siluriformes</taxon>
        <taxon>Clariidae</taxon>
        <taxon>Clarias</taxon>
    </lineage>
</organism>
<dbReference type="EMBL" id="QNUK01000035">
    <property type="protein sequence ID" value="KAF5906266.1"/>
    <property type="molecule type" value="Genomic_DNA"/>
</dbReference>
<keyword evidence="1 2" id="KW-0812">Transmembrane</keyword>
<evidence type="ECO:0000313" key="3">
    <source>
        <dbReference type="Proteomes" id="UP000727407"/>
    </source>
</evidence>
<accession>A0A8J4TY52</accession>
<keyword evidence="1" id="KW-0472">Membrane</keyword>
<keyword evidence="1" id="KW-1133">Transmembrane helix</keyword>
<protein>
    <submittedName>
        <fullName evidence="2">Transmembrane protein</fullName>
    </submittedName>
</protein>
<evidence type="ECO:0000313" key="2">
    <source>
        <dbReference type="EMBL" id="KAF5906266.1"/>
    </source>
</evidence>
<keyword evidence="3" id="KW-1185">Reference proteome</keyword>
<proteinExistence type="predicted"/>
<name>A0A8J4TY52_CLAMG</name>